<dbReference type="RefSeq" id="WP_012674321.1">
    <property type="nucleotide sequence ID" value="NC_012438.1"/>
</dbReference>
<gene>
    <name evidence="1" type="ordered locus">SULAZ_1503</name>
</gene>
<accession>C1DWI3</accession>
<sequence>MLDKQIKAIKEIYREFDKVRVKHKPIIVGKFALTVYTQGMYPANIISLLYLDIPLLEKVLSDLGYQRFGDLWLKDDINIEVSKDFHLLTGMLNQIEVDKEEILNVISLEDLILDMMKYCVEGDDLVCDLVKMIVKSYYKVLDFHYIYQRITDKRFIPKLKEYKKLAEA</sequence>
<dbReference type="EMBL" id="CP001229">
    <property type="protein sequence ID" value="ACN99001.1"/>
    <property type="molecule type" value="Genomic_DNA"/>
</dbReference>
<evidence type="ECO:0000313" key="2">
    <source>
        <dbReference type="Proteomes" id="UP000001369"/>
    </source>
</evidence>
<reference evidence="1 2" key="1">
    <citation type="journal article" date="2009" name="J. Bacteriol.">
        <title>Complete and draft genome sequences of six members of the Aquificales.</title>
        <authorList>
            <person name="Reysenbach A.L."/>
            <person name="Hamamura N."/>
            <person name="Podar M."/>
            <person name="Griffiths E."/>
            <person name="Ferreira S."/>
            <person name="Hochstein R."/>
            <person name="Heidelberg J."/>
            <person name="Johnson J."/>
            <person name="Mead D."/>
            <person name="Pohorille A."/>
            <person name="Sarmiento M."/>
            <person name="Schweighofer K."/>
            <person name="Seshadri R."/>
            <person name="Voytek M.A."/>
        </authorList>
    </citation>
    <scope>NUCLEOTIDE SEQUENCE [LARGE SCALE GENOMIC DNA]</scope>
    <source>
        <strain evidence="2">Az-Fu1 / DSM 15241 / OCM 825</strain>
    </source>
</reference>
<name>C1DWI3_SULAA</name>
<keyword evidence="2" id="KW-1185">Reference proteome</keyword>
<dbReference type="HOGENOM" id="CLU_1577037_0_0_0"/>
<dbReference type="Proteomes" id="UP000001369">
    <property type="component" value="Chromosome"/>
</dbReference>
<proteinExistence type="predicted"/>
<evidence type="ECO:0008006" key="3">
    <source>
        <dbReference type="Google" id="ProtNLM"/>
    </source>
</evidence>
<protein>
    <recommendedName>
        <fullName evidence="3">6-carboxyhexanoate--CoA ligase</fullName>
    </recommendedName>
</protein>
<organism evidence="1 2">
    <name type="scientific">Sulfurihydrogenibium azorense (strain DSM 15241 / OCM 825 / Az-Fu1)</name>
    <dbReference type="NCBI Taxonomy" id="204536"/>
    <lineage>
        <taxon>Bacteria</taxon>
        <taxon>Pseudomonadati</taxon>
        <taxon>Aquificota</taxon>
        <taxon>Aquificia</taxon>
        <taxon>Aquificales</taxon>
        <taxon>Hydrogenothermaceae</taxon>
        <taxon>Sulfurihydrogenibium</taxon>
    </lineage>
</organism>
<dbReference type="KEGG" id="saf:SULAZ_1503"/>
<dbReference type="AlphaFoldDB" id="C1DWI3"/>
<dbReference type="STRING" id="204536.SULAZ_1503"/>
<evidence type="ECO:0000313" key="1">
    <source>
        <dbReference type="EMBL" id="ACN99001.1"/>
    </source>
</evidence>